<dbReference type="Proteomes" id="UP000199073">
    <property type="component" value="Unassembled WGS sequence"/>
</dbReference>
<keyword evidence="6" id="KW-0560">Oxidoreductase</keyword>
<protein>
    <submittedName>
        <fullName evidence="11">Butyryl-CoA dehydrogenase</fullName>
    </submittedName>
</protein>
<dbReference type="Gene3D" id="1.10.540.10">
    <property type="entry name" value="Acyl-CoA dehydrogenase/oxidase, N-terminal domain"/>
    <property type="match status" value="1"/>
</dbReference>
<name>A0A1H0V135_9BACT</name>
<dbReference type="InterPro" id="IPR025878">
    <property type="entry name" value="Acyl-CoA_dh-like_C_dom"/>
</dbReference>
<dbReference type="GO" id="GO:0016627">
    <property type="term" value="F:oxidoreductase activity, acting on the CH-CH group of donors"/>
    <property type="evidence" value="ECO:0007669"/>
    <property type="project" value="InterPro"/>
</dbReference>
<feature type="domain" description="Acetyl-CoA dehydrogenase-like C-terminal" evidence="10">
    <location>
        <begin position="465"/>
        <end position="586"/>
    </location>
</feature>
<reference evidence="11 12" key="1">
    <citation type="submission" date="2016-10" db="EMBL/GenBank/DDBJ databases">
        <authorList>
            <person name="de Groot N.N."/>
        </authorList>
    </citation>
    <scope>NUCLEOTIDE SEQUENCE [LARGE SCALE GENOMIC DNA]</scope>
    <source>
        <strain evidence="11 12">DSM 12130</strain>
    </source>
</reference>
<comment type="cofactor">
    <cofactor evidence="1 6">
        <name>FAD</name>
        <dbReference type="ChEBI" id="CHEBI:57692"/>
    </cofactor>
</comment>
<accession>A0A1H0V135</accession>
<feature type="domain" description="Acyl-CoA dehydrogenase/oxidase C-terminal" evidence="7">
    <location>
        <begin position="283"/>
        <end position="446"/>
    </location>
</feature>
<feature type="domain" description="Acyl-CoA oxidase/dehydrogenase middle" evidence="8">
    <location>
        <begin position="162"/>
        <end position="268"/>
    </location>
</feature>
<evidence type="ECO:0000256" key="3">
    <source>
        <dbReference type="ARBA" id="ARBA00011881"/>
    </source>
</evidence>
<dbReference type="Pfam" id="PF02771">
    <property type="entry name" value="Acyl-CoA_dh_N"/>
    <property type="match status" value="1"/>
</dbReference>
<dbReference type="InterPro" id="IPR009075">
    <property type="entry name" value="AcylCo_DH/oxidase_C"/>
</dbReference>
<dbReference type="InterPro" id="IPR009100">
    <property type="entry name" value="AcylCoA_DH/oxidase_NM_dom_sf"/>
</dbReference>
<comment type="subunit">
    <text evidence="3">Homotetramer.</text>
</comment>
<evidence type="ECO:0000256" key="1">
    <source>
        <dbReference type="ARBA" id="ARBA00001974"/>
    </source>
</evidence>
<dbReference type="PANTHER" id="PTHR42803:SF3">
    <property type="entry name" value="ACYL-COA DEHYDROGENASE-RELATED"/>
    <property type="match status" value="1"/>
</dbReference>
<dbReference type="PANTHER" id="PTHR42803">
    <property type="entry name" value="ACYL-COA DEHYDROGENASE"/>
    <property type="match status" value="1"/>
</dbReference>
<dbReference type="RefSeq" id="WP_092225726.1">
    <property type="nucleotide sequence ID" value="NZ_FNJI01000038.1"/>
</dbReference>
<keyword evidence="4 6" id="KW-0285">Flavoprotein</keyword>
<dbReference type="Pfam" id="PF12806">
    <property type="entry name" value="Acyl-CoA_dh_C"/>
    <property type="match status" value="1"/>
</dbReference>
<comment type="similarity">
    <text evidence="2 6">Belongs to the acyl-CoA dehydrogenase family.</text>
</comment>
<dbReference type="InterPro" id="IPR046373">
    <property type="entry name" value="Acyl-CoA_Oxase/DH_mid-dom_sf"/>
</dbReference>
<dbReference type="InterPro" id="IPR006091">
    <property type="entry name" value="Acyl-CoA_Oxase/DH_mid-dom"/>
</dbReference>
<keyword evidence="5 6" id="KW-0274">FAD</keyword>
<organism evidence="11 12">
    <name type="scientific">Desulforhopalus singaporensis</name>
    <dbReference type="NCBI Taxonomy" id="91360"/>
    <lineage>
        <taxon>Bacteria</taxon>
        <taxon>Pseudomonadati</taxon>
        <taxon>Thermodesulfobacteriota</taxon>
        <taxon>Desulfobulbia</taxon>
        <taxon>Desulfobulbales</taxon>
        <taxon>Desulfocapsaceae</taxon>
        <taxon>Desulforhopalus</taxon>
    </lineage>
</organism>
<sequence>MNNTLFSRRNLQFLLNEVIKIEEICSYDYFSDHDRDTFEMILDTADQIARNQLHPYFSEMDKKPPVFKNGRVEVHPMVREWMTQAGEGGWIAASFSYEIGGQQLPVTIRTATSFMFSAANYSAAVYPVLTTGAAGLIATFGSEKLQQTYLPTMFAGKWQGTMALTEPQAGSSLADIRTRAIPTETDHYLIKGEKIFISAGDHDGVDNIVNLVLAKIEGAPAGVKGISLFVVPRLRPTEDGLIYNDVTTSGTFHKMGYKGAPITHLSFGDNGDCHGYLVGEAHHGLTYMFRMMNETRLEVGNAAAAIASASYYNALNYAQERLQGRRASAKDLLQPMVPIIEHADIKRMLLFQRAIVEGSLSLLLQCSKYADLCQVEQEEQKEHYELLLDLLTPIAKSYPSEMGIQSTSYGLQIHGGYGYCDEYPQEQLYRDIRIHPIHEGTTTIQGIDLLGRKVQMQKGIAFPLFVAQVEKAIEDANQDQDLSPYAERLKGGLTALIEVTDRLVGTSAVDPELILADSALYLELFGLVAIAWQWLLQGTTAQRALQTDPSERETSFYQGKILTLRYFFHYELSKYHGLALRLGERDGLTVRSGVEDFED</sequence>
<dbReference type="GO" id="GO:0050660">
    <property type="term" value="F:flavin adenine dinucleotide binding"/>
    <property type="evidence" value="ECO:0007669"/>
    <property type="project" value="InterPro"/>
</dbReference>
<evidence type="ECO:0000259" key="7">
    <source>
        <dbReference type="Pfam" id="PF00441"/>
    </source>
</evidence>
<keyword evidence="12" id="KW-1185">Reference proteome</keyword>
<evidence type="ECO:0000313" key="11">
    <source>
        <dbReference type="EMBL" id="SDP71888.1"/>
    </source>
</evidence>
<dbReference type="SUPFAM" id="SSF56645">
    <property type="entry name" value="Acyl-CoA dehydrogenase NM domain-like"/>
    <property type="match status" value="1"/>
</dbReference>
<proteinExistence type="inferred from homology"/>
<evidence type="ECO:0000256" key="5">
    <source>
        <dbReference type="ARBA" id="ARBA00022827"/>
    </source>
</evidence>
<dbReference type="SUPFAM" id="SSF47203">
    <property type="entry name" value="Acyl-CoA dehydrogenase C-terminal domain-like"/>
    <property type="match status" value="1"/>
</dbReference>
<gene>
    <name evidence="11" type="ORF">SAMN05660330_03808</name>
</gene>
<dbReference type="InterPro" id="IPR036250">
    <property type="entry name" value="AcylCo_DH-like_C"/>
</dbReference>
<evidence type="ECO:0000256" key="2">
    <source>
        <dbReference type="ARBA" id="ARBA00009347"/>
    </source>
</evidence>
<dbReference type="Gene3D" id="1.20.140.10">
    <property type="entry name" value="Butyryl-CoA Dehydrogenase, subunit A, domain 3"/>
    <property type="match status" value="1"/>
</dbReference>
<dbReference type="Pfam" id="PF02770">
    <property type="entry name" value="Acyl-CoA_dh_M"/>
    <property type="match status" value="1"/>
</dbReference>
<evidence type="ECO:0000256" key="6">
    <source>
        <dbReference type="RuleBase" id="RU362125"/>
    </source>
</evidence>
<evidence type="ECO:0000259" key="9">
    <source>
        <dbReference type="Pfam" id="PF02771"/>
    </source>
</evidence>
<dbReference type="InterPro" id="IPR037069">
    <property type="entry name" value="AcylCoA_DH/ox_N_sf"/>
</dbReference>
<dbReference type="OrthoDB" id="9765339at2"/>
<evidence type="ECO:0000256" key="4">
    <source>
        <dbReference type="ARBA" id="ARBA00022630"/>
    </source>
</evidence>
<evidence type="ECO:0000313" key="12">
    <source>
        <dbReference type="Proteomes" id="UP000199073"/>
    </source>
</evidence>
<dbReference type="AlphaFoldDB" id="A0A1H0V135"/>
<dbReference type="STRING" id="91360.SAMN05660330_03808"/>
<dbReference type="InterPro" id="IPR052166">
    <property type="entry name" value="Diverse_Acyl-CoA_DH"/>
</dbReference>
<feature type="domain" description="Acyl-CoA dehydrogenase/oxidase N-terminal" evidence="9">
    <location>
        <begin position="37"/>
        <end position="157"/>
    </location>
</feature>
<dbReference type="EMBL" id="FNJI01000038">
    <property type="protein sequence ID" value="SDP71888.1"/>
    <property type="molecule type" value="Genomic_DNA"/>
</dbReference>
<dbReference type="Pfam" id="PF00441">
    <property type="entry name" value="Acyl-CoA_dh_1"/>
    <property type="match status" value="1"/>
</dbReference>
<dbReference type="InterPro" id="IPR013786">
    <property type="entry name" value="AcylCoA_DH/ox_N"/>
</dbReference>
<evidence type="ECO:0000259" key="10">
    <source>
        <dbReference type="Pfam" id="PF12806"/>
    </source>
</evidence>
<evidence type="ECO:0000259" key="8">
    <source>
        <dbReference type="Pfam" id="PF02770"/>
    </source>
</evidence>
<dbReference type="Gene3D" id="2.40.110.10">
    <property type="entry name" value="Butyryl-CoA Dehydrogenase, subunit A, domain 2"/>
    <property type="match status" value="1"/>
</dbReference>